<gene>
    <name evidence="1" type="ORF">A3Q56_07949</name>
</gene>
<name>A0A177AR93_9BILA</name>
<reference evidence="1 2" key="1">
    <citation type="submission" date="2016-04" db="EMBL/GenBank/DDBJ databases">
        <title>The genome of Intoshia linei affirms orthonectids as highly simplified spiralians.</title>
        <authorList>
            <person name="Mikhailov K.V."/>
            <person name="Slusarev G.S."/>
            <person name="Nikitin M.A."/>
            <person name="Logacheva M.D."/>
            <person name="Penin A."/>
            <person name="Aleoshin V."/>
            <person name="Panchin Y.V."/>
        </authorList>
    </citation>
    <scope>NUCLEOTIDE SEQUENCE [LARGE SCALE GENOMIC DNA]</scope>
    <source>
        <strain evidence="1">Intl2013</strain>
        <tissue evidence="1">Whole animal</tissue>
    </source>
</reference>
<accession>A0A177AR93</accession>
<proteinExistence type="predicted"/>
<evidence type="ECO:0000313" key="1">
    <source>
        <dbReference type="EMBL" id="OAF64340.1"/>
    </source>
</evidence>
<sequence>MIVLKNEKILGTIITPRKINRSRRTNKSLLDLDGPKGAYAQKKTINRQIKGEIDILLKEGYSQLEITIKIERSRKIIQTPLRVSLSNKISNQIGCPVKRSPSDSRLLIRTASNFPLSARLIKSNLIV</sequence>
<keyword evidence="2" id="KW-1185">Reference proteome</keyword>
<dbReference type="AlphaFoldDB" id="A0A177AR93"/>
<dbReference type="Proteomes" id="UP000078046">
    <property type="component" value="Unassembled WGS sequence"/>
</dbReference>
<evidence type="ECO:0000313" key="2">
    <source>
        <dbReference type="Proteomes" id="UP000078046"/>
    </source>
</evidence>
<comment type="caution">
    <text evidence="1">The sequence shown here is derived from an EMBL/GenBank/DDBJ whole genome shotgun (WGS) entry which is preliminary data.</text>
</comment>
<dbReference type="EMBL" id="LWCA01001912">
    <property type="protein sequence ID" value="OAF64340.1"/>
    <property type="molecule type" value="Genomic_DNA"/>
</dbReference>
<organism evidence="1 2">
    <name type="scientific">Intoshia linei</name>
    <dbReference type="NCBI Taxonomy" id="1819745"/>
    <lineage>
        <taxon>Eukaryota</taxon>
        <taxon>Metazoa</taxon>
        <taxon>Spiralia</taxon>
        <taxon>Lophotrochozoa</taxon>
        <taxon>Mesozoa</taxon>
        <taxon>Orthonectida</taxon>
        <taxon>Rhopaluridae</taxon>
        <taxon>Intoshia</taxon>
    </lineage>
</organism>
<protein>
    <submittedName>
        <fullName evidence="1">Uncharacterized protein</fullName>
    </submittedName>
</protein>